<gene>
    <name evidence="7" type="ORF">AAFC00_001356</name>
</gene>
<dbReference type="InterPro" id="IPR008253">
    <property type="entry name" value="Marvel"/>
</dbReference>
<dbReference type="EMBL" id="JBFMKM010000003">
    <property type="protein sequence ID" value="KAL1311154.1"/>
    <property type="molecule type" value="Genomic_DNA"/>
</dbReference>
<keyword evidence="4 5" id="KW-0472">Membrane</keyword>
<organism evidence="7 8">
    <name type="scientific">Neodothiora populina</name>
    <dbReference type="NCBI Taxonomy" id="2781224"/>
    <lineage>
        <taxon>Eukaryota</taxon>
        <taxon>Fungi</taxon>
        <taxon>Dikarya</taxon>
        <taxon>Ascomycota</taxon>
        <taxon>Pezizomycotina</taxon>
        <taxon>Dothideomycetes</taxon>
        <taxon>Dothideomycetidae</taxon>
        <taxon>Dothideales</taxon>
        <taxon>Dothioraceae</taxon>
        <taxon>Neodothiora</taxon>
    </lineage>
</organism>
<dbReference type="GeneID" id="95975059"/>
<evidence type="ECO:0000256" key="5">
    <source>
        <dbReference type="SAM" id="Phobius"/>
    </source>
</evidence>
<evidence type="ECO:0000313" key="7">
    <source>
        <dbReference type="EMBL" id="KAL1311154.1"/>
    </source>
</evidence>
<comment type="subcellular location">
    <subcellularLocation>
        <location evidence="1">Membrane</location>
        <topology evidence="1">Multi-pass membrane protein</topology>
    </subcellularLocation>
</comment>
<feature type="transmembrane region" description="Helical" evidence="5">
    <location>
        <begin position="45"/>
        <end position="64"/>
    </location>
</feature>
<sequence length="162" mass="17829">MALGFNILLPIRIAQAVLAIIVLGLTAYVTNWWHGYWRSLGPDEVNFLVFASVWTILALIYLVLAPMRFQKFAHMFAILAVEAVTMIFWFAGFIALAVFLGDRICFGHICGSAKAACVFAAFEWVLFAVTTTLSALDVFGARRNSGHSNKTSAPVTEIHSTV</sequence>
<name>A0ABR3PPP7_9PEZI</name>
<keyword evidence="8" id="KW-1185">Reference proteome</keyword>
<dbReference type="PANTHER" id="PTHR37451">
    <property type="entry name" value="MARVEL DOMAIN"/>
    <property type="match status" value="1"/>
</dbReference>
<keyword evidence="2 5" id="KW-0812">Transmembrane</keyword>
<protein>
    <recommendedName>
        <fullName evidence="6">MARVEL domain-containing protein</fullName>
    </recommendedName>
</protein>
<accession>A0ABR3PPP7</accession>
<reference evidence="7 8" key="1">
    <citation type="submission" date="2024-07" db="EMBL/GenBank/DDBJ databases">
        <title>Draft sequence of the Neodothiora populina.</title>
        <authorList>
            <person name="Drown D.D."/>
            <person name="Schuette U.S."/>
            <person name="Buechlein A.B."/>
            <person name="Rusch D.R."/>
            <person name="Winton L.W."/>
            <person name="Adams G.A."/>
        </authorList>
    </citation>
    <scope>NUCLEOTIDE SEQUENCE [LARGE SCALE GENOMIC DNA]</scope>
    <source>
        <strain evidence="7 8">CPC 39397</strain>
    </source>
</reference>
<feature type="transmembrane region" description="Helical" evidence="5">
    <location>
        <begin position="12"/>
        <end position="33"/>
    </location>
</feature>
<evidence type="ECO:0000256" key="3">
    <source>
        <dbReference type="ARBA" id="ARBA00022989"/>
    </source>
</evidence>
<evidence type="ECO:0000256" key="2">
    <source>
        <dbReference type="ARBA" id="ARBA00022692"/>
    </source>
</evidence>
<dbReference type="RefSeq" id="XP_069204003.1">
    <property type="nucleotide sequence ID" value="XM_069340536.1"/>
</dbReference>
<dbReference type="Pfam" id="PF01284">
    <property type="entry name" value="MARVEL"/>
    <property type="match status" value="1"/>
</dbReference>
<evidence type="ECO:0000256" key="4">
    <source>
        <dbReference type="ARBA" id="ARBA00023136"/>
    </source>
</evidence>
<evidence type="ECO:0000256" key="1">
    <source>
        <dbReference type="ARBA" id="ARBA00004141"/>
    </source>
</evidence>
<feature type="transmembrane region" description="Helical" evidence="5">
    <location>
        <begin position="113"/>
        <end position="136"/>
    </location>
</feature>
<feature type="domain" description="MARVEL" evidence="6">
    <location>
        <begin position="8"/>
        <end position="132"/>
    </location>
</feature>
<feature type="transmembrane region" description="Helical" evidence="5">
    <location>
        <begin position="76"/>
        <end position="101"/>
    </location>
</feature>
<proteinExistence type="predicted"/>
<keyword evidence="3 5" id="KW-1133">Transmembrane helix</keyword>
<comment type="caution">
    <text evidence="7">The sequence shown here is derived from an EMBL/GenBank/DDBJ whole genome shotgun (WGS) entry which is preliminary data.</text>
</comment>
<evidence type="ECO:0000313" key="8">
    <source>
        <dbReference type="Proteomes" id="UP001562354"/>
    </source>
</evidence>
<dbReference type="PANTHER" id="PTHR37451:SF1">
    <property type="entry name" value="MARVEL DOMAIN-CONTAINING PROTEIN"/>
    <property type="match status" value="1"/>
</dbReference>
<dbReference type="Proteomes" id="UP001562354">
    <property type="component" value="Unassembled WGS sequence"/>
</dbReference>
<evidence type="ECO:0000259" key="6">
    <source>
        <dbReference type="Pfam" id="PF01284"/>
    </source>
</evidence>